<dbReference type="AlphaFoldDB" id="A0A250F217"/>
<evidence type="ECO:0000256" key="1">
    <source>
        <dbReference type="SAM" id="SignalP"/>
    </source>
</evidence>
<reference evidence="3" key="1">
    <citation type="submission" date="2017-06" db="EMBL/GenBank/DDBJ databases">
        <title>Capnocytophaga spp. assemblies.</title>
        <authorList>
            <person name="Gulvik C.A."/>
        </authorList>
    </citation>
    <scope>NUCLEOTIDE SEQUENCE [LARGE SCALE GENOMIC DNA]</scope>
    <source>
        <strain evidence="3">H4486</strain>
    </source>
</reference>
<dbReference type="RefSeq" id="WP_095901156.1">
    <property type="nucleotide sequence ID" value="NZ_CP022383.1"/>
</dbReference>
<protein>
    <recommendedName>
        <fullName evidence="4">MORN repeat variant</fullName>
    </recommendedName>
</protein>
<dbReference type="Proteomes" id="UP000217334">
    <property type="component" value="Chromosome"/>
</dbReference>
<evidence type="ECO:0008006" key="4">
    <source>
        <dbReference type="Google" id="ProtNLM"/>
    </source>
</evidence>
<name>A0A250F217_CAPSP</name>
<evidence type="ECO:0000313" key="2">
    <source>
        <dbReference type="EMBL" id="ATA79193.1"/>
    </source>
</evidence>
<accession>A0A250F217</accession>
<feature type="chain" id="PRO_5012829169" description="MORN repeat variant" evidence="1">
    <location>
        <begin position="20"/>
        <end position="165"/>
    </location>
</feature>
<gene>
    <name evidence="2" type="ORF">CGC59_05590</name>
</gene>
<dbReference type="EMBL" id="CP022383">
    <property type="protein sequence ID" value="ATA79193.1"/>
    <property type="molecule type" value="Genomic_DNA"/>
</dbReference>
<evidence type="ECO:0000313" key="3">
    <source>
        <dbReference type="Proteomes" id="UP000217334"/>
    </source>
</evidence>
<feature type="signal peptide" evidence="1">
    <location>
        <begin position="1"/>
        <end position="19"/>
    </location>
</feature>
<keyword evidence="1" id="KW-0732">Signal</keyword>
<dbReference type="SUPFAM" id="SSF82185">
    <property type="entry name" value="Histone H3 K4-specific methyltransferase SET7/9 N-terminal domain"/>
    <property type="match status" value="1"/>
</dbReference>
<sequence length="165" mass="19432">MQGKICYILFLLISLNSFAQDFKEQYHRYYPDAGDTITLHTNQYGFKTKQGKLSEFVVKTVTGKNTYTLLTFRAYNEKLIIEKVENYKNGKLEGYYSESTFSKGIQGYYKNGKKHGFWRYSYDTSVIKSGYYKHNKEYGIWIIEGPDTDMQPTKIYYKNGVKIEK</sequence>
<dbReference type="Gene3D" id="2.20.110.10">
    <property type="entry name" value="Histone H3 K4-specific methyltransferase SET7/9 N-terminal domain"/>
    <property type="match status" value="1"/>
</dbReference>
<proteinExistence type="predicted"/>
<organism evidence="2 3">
    <name type="scientific">Capnocytophaga sputigena</name>
    <dbReference type="NCBI Taxonomy" id="1019"/>
    <lineage>
        <taxon>Bacteria</taxon>
        <taxon>Pseudomonadati</taxon>
        <taxon>Bacteroidota</taxon>
        <taxon>Flavobacteriia</taxon>
        <taxon>Flavobacteriales</taxon>
        <taxon>Flavobacteriaceae</taxon>
        <taxon>Capnocytophaga</taxon>
    </lineage>
</organism>